<reference evidence="6" key="1">
    <citation type="journal article" date="2019" name="Int. J. Syst. Evol. Microbiol.">
        <title>The Global Catalogue of Microorganisms (GCM) 10K type strain sequencing project: providing services to taxonomists for standard genome sequencing and annotation.</title>
        <authorList>
            <consortium name="The Broad Institute Genomics Platform"/>
            <consortium name="The Broad Institute Genome Sequencing Center for Infectious Disease"/>
            <person name="Wu L."/>
            <person name="Ma J."/>
        </authorList>
    </citation>
    <scope>NUCLEOTIDE SEQUENCE [LARGE SCALE GENOMIC DNA]</scope>
    <source>
        <strain evidence="6">KCTC 42398</strain>
    </source>
</reference>
<evidence type="ECO:0000313" key="5">
    <source>
        <dbReference type="EMBL" id="MFD2726469.1"/>
    </source>
</evidence>
<comment type="caution">
    <text evidence="5">The sequence shown here is derived from an EMBL/GenBank/DDBJ whole genome shotgun (WGS) entry which is preliminary data.</text>
</comment>
<organism evidence="5 6">
    <name type="scientific">Hyunsoonleella rubra</name>
    <dbReference type="NCBI Taxonomy" id="1737062"/>
    <lineage>
        <taxon>Bacteria</taxon>
        <taxon>Pseudomonadati</taxon>
        <taxon>Bacteroidota</taxon>
        <taxon>Flavobacteriia</taxon>
        <taxon>Flavobacteriales</taxon>
        <taxon>Flavobacteriaceae</taxon>
    </lineage>
</organism>
<dbReference type="InterPro" id="IPR050908">
    <property type="entry name" value="SmbC-like"/>
</dbReference>
<dbReference type="InterPro" id="IPR018062">
    <property type="entry name" value="HTH_AraC-typ_CS"/>
</dbReference>
<evidence type="ECO:0000256" key="2">
    <source>
        <dbReference type="ARBA" id="ARBA00023125"/>
    </source>
</evidence>
<dbReference type="PANTHER" id="PTHR40055">
    <property type="entry name" value="TRANSCRIPTIONAL REGULATOR YGIV-RELATED"/>
    <property type="match status" value="1"/>
</dbReference>
<dbReference type="PRINTS" id="PR00032">
    <property type="entry name" value="HTHARAC"/>
</dbReference>
<dbReference type="Pfam" id="PF06445">
    <property type="entry name" value="GyrI-like"/>
    <property type="match status" value="1"/>
</dbReference>
<dbReference type="RefSeq" id="WP_380291429.1">
    <property type="nucleotide sequence ID" value="NZ_JBHULY010000016.1"/>
</dbReference>
<dbReference type="EMBL" id="JBHULY010000016">
    <property type="protein sequence ID" value="MFD2726469.1"/>
    <property type="molecule type" value="Genomic_DNA"/>
</dbReference>
<dbReference type="SMART" id="SM00342">
    <property type="entry name" value="HTH_ARAC"/>
    <property type="match status" value="1"/>
</dbReference>
<dbReference type="Gene3D" id="1.10.10.60">
    <property type="entry name" value="Homeodomain-like"/>
    <property type="match status" value="2"/>
</dbReference>
<evidence type="ECO:0000259" key="4">
    <source>
        <dbReference type="PROSITE" id="PS01124"/>
    </source>
</evidence>
<protein>
    <submittedName>
        <fullName evidence="5">GyrI-like domain-containing protein</fullName>
    </submittedName>
</protein>
<dbReference type="InterPro" id="IPR011256">
    <property type="entry name" value="Reg_factor_effector_dom_sf"/>
</dbReference>
<dbReference type="SMART" id="SM00871">
    <property type="entry name" value="AraC_E_bind"/>
    <property type="match status" value="1"/>
</dbReference>
<dbReference type="SUPFAM" id="SSF46689">
    <property type="entry name" value="Homeodomain-like"/>
    <property type="match status" value="2"/>
</dbReference>
<dbReference type="InterPro" id="IPR018060">
    <property type="entry name" value="HTH_AraC"/>
</dbReference>
<keyword evidence="2" id="KW-0238">DNA-binding</keyword>
<evidence type="ECO:0000313" key="6">
    <source>
        <dbReference type="Proteomes" id="UP001597476"/>
    </source>
</evidence>
<accession>A0ABW5TB55</accession>
<dbReference type="Gene3D" id="3.20.80.10">
    <property type="entry name" value="Regulatory factor, effector binding domain"/>
    <property type="match status" value="1"/>
</dbReference>
<dbReference type="InterPro" id="IPR010499">
    <property type="entry name" value="AraC_E-bd"/>
</dbReference>
<keyword evidence="3" id="KW-0804">Transcription</keyword>
<dbReference type="PROSITE" id="PS00041">
    <property type="entry name" value="HTH_ARAC_FAMILY_1"/>
    <property type="match status" value="1"/>
</dbReference>
<keyword evidence="1" id="KW-0805">Transcription regulation</keyword>
<evidence type="ECO:0000256" key="3">
    <source>
        <dbReference type="ARBA" id="ARBA00023163"/>
    </source>
</evidence>
<dbReference type="SUPFAM" id="SSF55136">
    <property type="entry name" value="Probable bacterial effector-binding domain"/>
    <property type="match status" value="1"/>
</dbReference>
<evidence type="ECO:0000256" key="1">
    <source>
        <dbReference type="ARBA" id="ARBA00023015"/>
    </source>
</evidence>
<dbReference type="PANTHER" id="PTHR40055:SF1">
    <property type="entry name" value="TRANSCRIPTIONAL REGULATOR YGIV-RELATED"/>
    <property type="match status" value="1"/>
</dbReference>
<gene>
    <name evidence="5" type="ORF">ACFSR8_09605</name>
</gene>
<dbReference type="InterPro" id="IPR009057">
    <property type="entry name" value="Homeodomain-like_sf"/>
</dbReference>
<sequence length="287" mass="33524">MKPKQDNKSFYAERLNVIIEYINNHLEERIDIKTLADLSHFSPFHFHRISRALLGEPIGKYIARMRIETGAKLLRYSNQTVENIAYSVGFETPSSFSKAFKSHLGISPSEYRKNKSLTIIKSNIMETPTLNIKTPKIHEIEEQQCLYLRMQGAYQNLDYAGAWEKLWEQVKAQKLFTKGIQHIGLPYDDPNVTDEEKIRYDACLIIHKDAKPTGNIGVKTLKGGKFAVFLYQGSYKYFAEVYDHIFNEWLLDSEHELRDEPVRERYISHPDRVAEEKLKTEFYIPIK</sequence>
<dbReference type="InterPro" id="IPR029442">
    <property type="entry name" value="GyrI-like"/>
</dbReference>
<dbReference type="PROSITE" id="PS01124">
    <property type="entry name" value="HTH_ARAC_FAMILY_2"/>
    <property type="match status" value="1"/>
</dbReference>
<dbReference type="InterPro" id="IPR020449">
    <property type="entry name" value="Tscrpt_reg_AraC-type_HTH"/>
</dbReference>
<dbReference type="Pfam" id="PF12833">
    <property type="entry name" value="HTH_18"/>
    <property type="match status" value="1"/>
</dbReference>
<proteinExistence type="predicted"/>
<dbReference type="Proteomes" id="UP001597476">
    <property type="component" value="Unassembled WGS sequence"/>
</dbReference>
<keyword evidence="6" id="KW-1185">Reference proteome</keyword>
<feature type="domain" description="HTH araC/xylS-type" evidence="4">
    <location>
        <begin position="16"/>
        <end position="114"/>
    </location>
</feature>
<name>A0ABW5TB55_9FLAO</name>